<feature type="transmembrane region" description="Helical" evidence="1">
    <location>
        <begin position="6"/>
        <end position="27"/>
    </location>
</feature>
<dbReference type="InterPro" id="IPR032190">
    <property type="entry name" value="NPC1_N"/>
</dbReference>
<keyword evidence="1" id="KW-1133">Transmembrane helix</keyword>
<gene>
    <name evidence="4" type="primary">LOC111085957</name>
</gene>
<accession>A0ABM1SG99</accession>
<evidence type="ECO:0000313" key="3">
    <source>
        <dbReference type="Proteomes" id="UP000694941"/>
    </source>
</evidence>
<feature type="domain" description="Niemann-Pick C1 N-terminal" evidence="2">
    <location>
        <begin position="37"/>
        <end position="267"/>
    </location>
</feature>
<evidence type="ECO:0000259" key="2">
    <source>
        <dbReference type="Pfam" id="PF16414"/>
    </source>
</evidence>
<dbReference type="PANTHER" id="PTHR45727">
    <property type="entry name" value="NPC INTRACELLULAR CHOLESTEROL TRANSPORTER 1"/>
    <property type="match status" value="1"/>
</dbReference>
<reference evidence="4" key="1">
    <citation type="submission" date="2025-08" db="UniProtKB">
        <authorList>
            <consortium name="RefSeq"/>
        </authorList>
    </citation>
    <scope>IDENTIFICATION</scope>
    <source>
        <tissue evidence="4">Muscle</tissue>
    </source>
</reference>
<sequence>MPSIQFTSLHFVLFQICGFIILVNFGYSEWTADKEDGHCVMYDQCGQGTFGQVNCLYNGSAQLLVNEETIKILKKICPEFQDEVYPRTCCSKLQVEKLLKDLKFPRRLGFGRCPSCIRNFQQMFCQLTCSPRQSRFLRVIETKENDHGQTTVEELEYFISLKYAEELFSSCENVEGIFPGTSLLKDMMCGIWGRKCNPQRWLEFMGSTPKNFGFSPFQINYVLLNETENDIDGQLFYPMNEKTTKCSEPSELEGEACLCKDCPLVCNSS</sequence>
<dbReference type="GeneID" id="111085957"/>
<keyword evidence="1" id="KW-0812">Transmembrane</keyword>
<dbReference type="RefSeq" id="XP_022242654.1">
    <property type="nucleotide sequence ID" value="XM_022386946.1"/>
</dbReference>
<protein>
    <submittedName>
        <fullName evidence="4">Niemann-Pick C1-like protein 1</fullName>
    </submittedName>
</protein>
<dbReference type="PANTHER" id="PTHR45727:SF2">
    <property type="entry name" value="NPC INTRACELLULAR CHOLESTEROL TRANSPORTER 1"/>
    <property type="match status" value="1"/>
</dbReference>
<evidence type="ECO:0000256" key="1">
    <source>
        <dbReference type="SAM" id="Phobius"/>
    </source>
</evidence>
<evidence type="ECO:0000313" key="4">
    <source>
        <dbReference type="RefSeq" id="XP_022242654.1"/>
    </source>
</evidence>
<dbReference type="Proteomes" id="UP000694941">
    <property type="component" value="Unplaced"/>
</dbReference>
<name>A0ABM1SG99_LIMPO</name>
<keyword evidence="3" id="KW-1185">Reference proteome</keyword>
<dbReference type="Pfam" id="PF16414">
    <property type="entry name" value="NPC1_N"/>
    <property type="match status" value="1"/>
</dbReference>
<keyword evidence="1" id="KW-0472">Membrane</keyword>
<organism evidence="3 4">
    <name type="scientific">Limulus polyphemus</name>
    <name type="common">Atlantic horseshoe crab</name>
    <dbReference type="NCBI Taxonomy" id="6850"/>
    <lineage>
        <taxon>Eukaryota</taxon>
        <taxon>Metazoa</taxon>
        <taxon>Ecdysozoa</taxon>
        <taxon>Arthropoda</taxon>
        <taxon>Chelicerata</taxon>
        <taxon>Merostomata</taxon>
        <taxon>Xiphosura</taxon>
        <taxon>Limulidae</taxon>
        <taxon>Limulus</taxon>
    </lineage>
</organism>
<proteinExistence type="predicted"/>